<dbReference type="Proteomes" id="UP000199119">
    <property type="component" value="Unassembled WGS sequence"/>
</dbReference>
<keyword evidence="2" id="KW-1185">Reference proteome</keyword>
<name>A0A1I2E6W1_9BURK</name>
<proteinExistence type="predicted"/>
<dbReference type="RefSeq" id="WP_092939608.1">
    <property type="nucleotide sequence ID" value="NZ_FONX01000006.1"/>
</dbReference>
<protein>
    <submittedName>
        <fullName evidence="1">Uncharacterized protein</fullName>
    </submittedName>
</protein>
<dbReference type="EMBL" id="FONX01000006">
    <property type="protein sequence ID" value="SFE88218.1"/>
    <property type="molecule type" value="Genomic_DNA"/>
</dbReference>
<accession>A0A1I2E6W1</accession>
<organism evidence="1 2">
    <name type="scientific">Paracidovorax wautersii</name>
    <dbReference type="NCBI Taxonomy" id="1177982"/>
    <lineage>
        <taxon>Bacteria</taxon>
        <taxon>Pseudomonadati</taxon>
        <taxon>Pseudomonadota</taxon>
        <taxon>Betaproteobacteria</taxon>
        <taxon>Burkholderiales</taxon>
        <taxon>Comamonadaceae</taxon>
        <taxon>Paracidovorax</taxon>
    </lineage>
</organism>
<gene>
    <name evidence="1" type="ORF">SAMN04489711_106247</name>
</gene>
<evidence type="ECO:0000313" key="2">
    <source>
        <dbReference type="Proteomes" id="UP000199119"/>
    </source>
</evidence>
<reference evidence="2" key="1">
    <citation type="submission" date="2016-10" db="EMBL/GenBank/DDBJ databases">
        <authorList>
            <person name="Varghese N."/>
            <person name="Submissions S."/>
        </authorList>
    </citation>
    <scope>NUCLEOTIDE SEQUENCE [LARGE SCALE GENOMIC DNA]</scope>
    <source>
        <strain evidence="2">DSM 27981</strain>
    </source>
</reference>
<sequence length="72" mass="7697">MAQQLRTSSDHSAVIVSKQHIEQQARRAVQQGQALNDACPYPPTTEAGLHFAAVYLVAQAAARAAQRTAQPA</sequence>
<dbReference type="STRING" id="1177982.SAMN04489711_106247"/>
<evidence type="ECO:0000313" key="1">
    <source>
        <dbReference type="EMBL" id="SFE88218.1"/>
    </source>
</evidence>
<dbReference type="AlphaFoldDB" id="A0A1I2E6W1"/>